<dbReference type="InterPro" id="IPR000757">
    <property type="entry name" value="Beta-glucanase-like"/>
</dbReference>
<evidence type="ECO:0000256" key="1">
    <source>
        <dbReference type="ARBA" id="ARBA00006865"/>
    </source>
</evidence>
<evidence type="ECO:0000259" key="2">
    <source>
        <dbReference type="PROSITE" id="PS51762"/>
    </source>
</evidence>
<dbReference type="OrthoDB" id="9809583at2"/>
<organism evidence="3 4">
    <name type="scientific">Sandarakinorhabdus cyanobacteriorum</name>
    <dbReference type="NCBI Taxonomy" id="1981098"/>
    <lineage>
        <taxon>Bacteria</taxon>
        <taxon>Pseudomonadati</taxon>
        <taxon>Pseudomonadota</taxon>
        <taxon>Alphaproteobacteria</taxon>
        <taxon>Sphingomonadales</taxon>
        <taxon>Sphingosinicellaceae</taxon>
        <taxon>Sandarakinorhabdus</taxon>
    </lineage>
</organism>
<feature type="domain" description="GH16" evidence="2">
    <location>
        <begin position="1"/>
        <end position="256"/>
    </location>
</feature>
<comment type="caution">
    <text evidence="3">The sequence shown here is derived from an EMBL/GenBank/DDBJ whole genome shotgun (WGS) entry which is preliminary data.</text>
</comment>
<dbReference type="SUPFAM" id="SSF49899">
    <property type="entry name" value="Concanavalin A-like lectins/glucanases"/>
    <property type="match status" value="1"/>
</dbReference>
<dbReference type="EMBL" id="NOXT01000067">
    <property type="protein sequence ID" value="OYQ34703.1"/>
    <property type="molecule type" value="Genomic_DNA"/>
</dbReference>
<protein>
    <recommendedName>
        <fullName evidence="2">GH16 domain-containing protein</fullName>
    </recommendedName>
</protein>
<proteinExistence type="inferred from homology"/>
<keyword evidence="4" id="KW-1185">Reference proteome</keyword>
<sequence length="256" mass="28581">MIFADEFNAGTLDRSRWNVEGPAFWVNNEVQAYVDSPETISFASPAGADGGALLLKPVRRAGYVTPSGRRTDYVSGRINTADKVDVTFGKVEARIRLPDAMGVWPAFWLLGYGNWPDSGEIDIMENVGDKAWINAAIHGPGYSGDTPLYQRFDFPAGEDVTGWHVYAVERTPDAVIFSVDGREYYRVTRALVERYGPWRFDRKQYLILNFAIGGVYPAKVNGVTAPWPGLPQATLDRINRGELAMAVDWVRVWARD</sequence>
<dbReference type="Proteomes" id="UP000216991">
    <property type="component" value="Unassembled WGS sequence"/>
</dbReference>
<dbReference type="CDD" id="cd08023">
    <property type="entry name" value="GH16_laminarinase_like"/>
    <property type="match status" value="1"/>
</dbReference>
<dbReference type="GO" id="GO:0004553">
    <property type="term" value="F:hydrolase activity, hydrolyzing O-glycosyl compounds"/>
    <property type="evidence" value="ECO:0007669"/>
    <property type="project" value="InterPro"/>
</dbReference>
<reference evidence="3 4" key="1">
    <citation type="submission" date="2017-07" db="EMBL/GenBank/DDBJ databases">
        <title>Sandarakinorhabdus cyanobacteriorum sp. nov., a novel bacterium isolated from cyanobacterial aggregates in a eutrophic lake.</title>
        <authorList>
            <person name="Cai H."/>
        </authorList>
    </citation>
    <scope>NUCLEOTIDE SEQUENCE [LARGE SCALE GENOMIC DNA]</scope>
    <source>
        <strain evidence="3 4">TH057</strain>
    </source>
</reference>
<dbReference type="InterPro" id="IPR013320">
    <property type="entry name" value="ConA-like_dom_sf"/>
</dbReference>
<comment type="similarity">
    <text evidence="1">Belongs to the glycosyl hydrolase 16 family.</text>
</comment>
<dbReference type="PROSITE" id="PS51762">
    <property type="entry name" value="GH16_2"/>
    <property type="match status" value="1"/>
</dbReference>
<dbReference type="GO" id="GO:0005975">
    <property type="term" value="P:carbohydrate metabolic process"/>
    <property type="evidence" value="ECO:0007669"/>
    <property type="project" value="InterPro"/>
</dbReference>
<accession>A0A255YZM3</accession>
<dbReference type="Pfam" id="PF00722">
    <property type="entry name" value="Glyco_hydro_16"/>
    <property type="match status" value="1"/>
</dbReference>
<dbReference type="Gene3D" id="2.60.120.200">
    <property type="match status" value="1"/>
</dbReference>
<dbReference type="AlphaFoldDB" id="A0A255YZM3"/>
<name>A0A255YZM3_9SPHN</name>
<gene>
    <name evidence="3" type="ORF">CHU93_02275</name>
</gene>
<dbReference type="PANTHER" id="PTHR10963:SF60">
    <property type="entry name" value="GRAM-NEGATIVE BACTERIA-BINDING PROTEIN 1-RELATED"/>
    <property type="match status" value="1"/>
</dbReference>
<dbReference type="PANTHER" id="PTHR10963">
    <property type="entry name" value="GLYCOSYL HYDROLASE-RELATED"/>
    <property type="match status" value="1"/>
</dbReference>
<evidence type="ECO:0000313" key="4">
    <source>
        <dbReference type="Proteomes" id="UP000216991"/>
    </source>
</evidence>
<evidence type="ECO:0000313" key="3">
    <source>
        <dbReference type="EMBL" id="OYQ34703.1"/>
    </source>
</evidence>
<dbReference type="InterPro" id="IPR050546">
    <property type="entry name" value="Glycosyl_Hydrlase_16"/>
</dbReference>